<protein>
    <submittedName>
        <fullName evidence="2">Uncharacterized protein</fullName>
    </submittedName>
</protein>
<dbReference type="AlphaFoldDB" id="A0A2R6PP07"/>
<proteinExistence type="predicted"/>
<accession>A0A2R6PP07</accession>
<organism evidence="2 3">
    <name type="scientific">Hermanssonia centrifuga</name>
    <dbReference type="NCBI Taxonomy" id="98765"/>
    <lineage>
        <taxon>Eukaryota</taxon>
        <taxon>Fungi</taxon>
        <taxon>Dikarya</taxon>
        <taxon>Basidiomycota</taxon>
        <taxon>Agaricomycotina</taxon>
        <taxon>Agaricomycetes</taxon>
        <taxon>Polyporales</taxon>
        <taxon>Meruliaceae</taxon>
        <taxon>Hermanssonia</taxon>
    </lineage>
</organism>
<feature type="compositionally biased region" description="Basic and acidic residues" evidence="1">
    <location>
        <begin position="66"/>
        <end position="82"/>
    </location>
</feature>
<evidence type="ECO:0000256" key="1">
    <source>
        <dbReference type="SAM" id="MobiDB-lite"/>
    </source>
</evidence>
<evidence type="ECO:0000313" key="2">
    <source>
        <dbReference type="EMBL" id="PSR94061.1"/>
    </source>
</evidence>
<name>A0A2R6PP07_9APHY</name>
<sequence length="88" mass="9829">MPNEGSLSQREIVEDIKTNVVVQKDVVCFNGRTEAIDPLSKLEGRMLSRPQWELVTRLLDIGVPHGNKDENVRPAEMTEKGGNDALQD</sequence>
<dbReference type="EMBL" id="MLYV02000463">
    <property type="protein sequence ID" value="PSR94061.1"/>
    <property type="molecule type" value="Genomic_DNA"/>
</dbReference>
<keyword evidence="3" id="KW-1185">Reference proteome</keyword>
<gene>
    <name evidence="2" type="ORF">PHLCEN_2v4489</name>
</gene>
<feature type="region of interest" description="Disordered" evidence="1">
    <location>
        <begin position="63"/>
        <end position="88"/>
    </location>
</feature>
<dbReference type="Proteomes" id="UP000186601">
    <property type="component" value="Unassembled WGS sequence"/>
</dbReference>
<reference evidence="2 3" key="1">
    <citation type="submission" date="2018-02" db="EMBL/GenBank/DDBJ databases">
        <title>Genome sequence of the basidiomycete white-rot fungus Phlebia centrifuga.</title>
        <authorList>
            <person name="Granchi Z."/>
            <person name="Peng M."/>
            <person name="de Vries R.P."/>
            <person name="Hilden K."/>
            <person name="Makela M.R."/>
            <person name="Grigoriev I."/>
            <person name="Riley R."/>
        </authorList>
    </citation>
    <scope>NUCLEOTIDE SEQUENCE [LARGE SCALE GENOMIC DNA]</scope>
    <source>
        <strain evidence="2 3">FBCC195</strain>
    </source>
</reference>
<evidence type="ECO:0000313" key="3">
    <source>
        <dbReference type="Proteomes" id="UP000186601"/>
    </source>
</evidence>
<comment type="caution">
    <text evidence="2">The sequence shown here is derived from an EMBL/GenBank/DDBJ whole genome shotgun (WGS) entry which is preliminary data.</text>
</comment>